<feature type="region of interest" description="Disordered" evidence="1">
    <location>
        <begin position="1"/>
        <end position="58"/>
    </location>
</feature>
<dbReference type="Proteomes" id="UP000219422">
    <property type="component" value="Chromosome"/>
</dbReference>
<gene>
    <name evidence="2" type="ORF">A6768_03915</name>
    <name evidence="3" type="ORF">HH800_13735</name>
</gene>
<dbReference type="EMBL" id="CP023741">
    <property type="protein sequence ID" value="ATI79246.1"/>
    <property type="molecule type" value="Genomic_DNA"/>
</dbReference>
<reference evidence="2 4" key="1">
    <citation type="submission" date="2017-10" db="EMBL/GenBank/DDBJ databases">
        <title>Sphingobium yanoikuyae S72.</title>
        <authorList>
            <person name="Sanchez E."/>
            <person name="Bustos P."/>
            <person name="Mendoza P."/>
            <person name="Guo X."/>
            <person name="Mendoza A."/>
        </authorList>
    </citation>
    <scope>NUCLEOTIDE SEQUENCE [LARGE SCALE GENOMIC DNA]</scope>
    <source>
        <strain evidence="2 4">S72</strain>
    </source>
</reference>
<reference evidence="3 5" key="2">
    <citation type="submission" date="2020-04" db="EMBL/GenBank/DDBJ databases">
        <title>The Whole Genome Analysis of High salt-tolerant Sphingobium yanoikuyae YC-XJ2 with Aryl organophosphorus flame retardants (aryl-OPFRs)-degrading capacity and characteristics of Related phosphotriesterase.</title>
        <authorList>
            <person name="Li X."/>
        </authorList>
    </citation>
    <scope>NUCLEOTIDE SEQUENCE [LARGE SCALE GENOMIC DNA]</scope>
    <source>
        <strain evidence="3 5">YC-XJ2</strain>
    </source>
</reference>
<dbReference type="GeneID" id="57775982"/>
<evidence type="ECO:0000313" key="3">
    <source>
        <dbReference type="EMBL" id="QJR03139.1"/>
    </source>
</evidence>
<evidence type="ECO:0000313" key="4">
    <source>
        <dbReference type="Proteomes" id="UP000219422"/>
    </source>
</evidence>
<evidence type="ECO:0000313" key="2">
    <source>
        <dbReference type="EMBL" id="ATI79246.1"/>
    </source>
</evidence>
<evidence type="ECO:0008006" key="6">
    <source>
        <dbReference type="Google" id="ProtNLM"/>
    </source>
</evidence>
<dbReference type="Proteomes" id="UP000502611">
    <property type="component" value="Chromosome"/>
</dbReference>
<dbReference type="EMBL" id="CP053021">
    <property type="protein sequence ID" value="QJR03139.1"/>
    <property type="molecule type" value="Genomic_DNA"/>
</dbReference>
<evidence type="ECO:0000256" key="1">
    <source>
        <dbReference type="SAM" id="MobiDB-lite"/>
    </source>
</evidence>
<dbReference type="AlphaFoldDB" id="A0A085K8M4"/>
<protein>
    <recommendedName>
        <fullName evidence="6">DUF883 domain-containing protein</fullName>
    </recommendedName>
</protein>
<sequence length="201" mass="20419">MADTPETPPVKRAKKAVAAKAKPASTKASTPAVKAAPVKKAATRKAPAKPGNGAAHGWSAQIAPIKAQAEKAAKAATDKINSVDWKAHIDPIKEQAGKTAKSAASSAKDKTGSAMQSLSKLIADTAGTVDAKLGPQYGDYARQAAESVASAADTLDSKDVDQLMTEARDFVRKSPAVAIGAAAVVGFVLMRLAKGSSDSDA</sequence>
<feature type="compositionally biased region" description="Low complexity" evidence="1">
    <location>
        <begin position="18"/>
        <end position="40"/>
    </location>
</feature>
<dbReference type="KEGG" id="sya:A6768_03915"/>
<evidence type="ECO:0000313" key="5">
    <source>
        <dbReference type="Proteomes" id="UP000502611"/>
    </source>
</evidence>
<proteinExistence type="predicted"/>
<dbReference type="RefSeq" id="WP_037507498.1">
    <property type="nucleotide sequence ID" value="NZ_CAIGKD010000003.1"/>
</dbReference>
<organism evidence="3 5">
    <name type="scientific">Sphingobium yanoikuyae</name>
    <name type="common">Sphingomonas yanoikuyae</name>
    <dbReference type="NCBI Taxonomy" id="13690"/>
    <lineage>
        <taxon>Bacteria</taxon>
        <taxon>Pseudomonadati</taxon>
        <taxon>Pseudomonadota</taxon>
        <taxon>Alphaproteobacteria</taxon>
        <taxon>Sphingomonadales</taxon>
        <taxon>Sphingomonadaceae</taxon>
        <taxon>Sphingobium</taxon>
    </lineage>
</organism>
<accession>A0A085K8M4</accession>
<name>A0A085K8M4_SPHYA</name>